<keyword evidence="4 10" id="KW-0694">RNA-binding</keyword>
<feature type="compositionally biased region" description="Basic and acidic residues" evidence="11">
    <location>
        <begin position="285"/>
        <end position="298"/>
    </location>
</feature>
<dbReference type="PANTHER" id="PTHR11831">
    <property type="entry name" value="30S 40S RIBOSOMAL PROTEIN"/>
    <property type="match status" value="1"/>
</dbReference>
<evidence type="ECO:0000256" key="9">
    <source>
        <dbReference type="ARBA" id="ARBA00071419"/>
    </source>
</evidence>
<evidence type="ECO:0000256" key="1">
    <source>
        <dbReference type="ARBA" id="ARBA00004173"/>
    </source>
</evidence>
<dbReference type="Pfam" id="PF01479">
    <property type="entry name" value="S4"/>
    <property type="match status" value="1"/>
</dbReference>
<evidence type="ECO:0000256" key="7">
    <source>
        <dbReference type="ARBA" id="ARBA00023274"/>
    </source>
</evidence>
<evidence type="ECO:0000256" key="2">
    <source>
        <dbReference type="ARBA" id="ARBA00007465"/>
    </source>
</evidence>
<sequence>MRNRATQHLSKPKVRQSWSKWNLYNMKRFSVKNPMFRTHFQQKWDAKSIARGYHGEQVSEKHWVRMFSPRIRSVVPMDPAKLAKDDADADQLERPFPYTQATFAPLERRLDVAVFRAMFASSTRQARQFVIHGAVTVNGKKMRYPGYLLNPGDLFQVEPERVMFATGAPKDKYDRRAARVAEKEAEKEAEKKAEEAEEAKEESEAKEEDKQEVQSPRQTLQAMLSQAKNIMADSKSVLPAKRKQELRGFQKAVRRVLSRSDSNVLADNLEAQFSELTLLLKAKKAEKTKKSGNKERQDTTSANSEKSTDTKAATEVDSETQPGDKLSEAFRQAAENPEQEVDTSELTDEEFKILRRALIQMRDNPIDHSKPYATPWRPRDFMSAFATIPRYLEVNPKACAAVYLRHPVVRPGLSEVPSPFNLATGALAYHWYLRRR</sequence>
<comment type="function">
    <text evidence="8">Component of the mitochondrial ribosome (mitoribosome), a dedicated translation machinery responsible for the synthesis of mitochondrial genome-encoded proteins, including at least some of the essential transmembrane subunits of the mitochondrial respiratory chain. The mitoribosomes are attached to the mitochondrial inner membrane and translation products are cotranslationally integrated into the membrane.</text>
</comment>
<dbReference type="PROSITE" id="PS50889">
    <property type="entry name" value="S4"/>
    <property type="match status" value="1"/>
</dbReference>
<dbReference type="InterPro" id="IPR018079">
    <property type="entry name" value="Ribosomal_uS4_CS"/>
</dbReference>
<dbReference type="InterPro" id="IPR002942">
    <property type="entry name" value="S4_RNA-bd"/>
</dbReference>
<dbReference type="SUPFAM" id="SSF55174">
    <property type="entry name" value="Alpha-L RNA-binding motif"/>
    <property type="match status" value="1"/>
</dbReference>
<evidence type="ECO:0000313" key="13">
    <source>
        <dbReference type="RefSeq" id="XP_059601095.1"/>
    </source>
</evidence>
<dbReference type="VEuPathDB" id="FungiDB:An07g09550"/>
<dbReference type="GO" id="GO:0005840">
    <property type="term" value="C:ribosome"/>
    <property type="evidence" value="ECO:0007669"/>
    <property type="project" value="UniProtKB-KW"/>
</dbReference>
<proteinExistence type="inferred from homology"/>
<evidence type="ECO:0000256" key="5">
    <source>
        <dbReference type="ARBA" id="ARBA00022980"/>
    </source>
</evidence>
<feature type="domain" description="RNA-binding S4" evidence="12">
    <location>
        <begin position="108"/>
        <end position="168"/>
    </location>
</feature>
<organism evidence="13">
    <name type="scientific">Aspergillus niger</name>
    <dbReference type="NCBI Taxonomy" id="5061"/>
    <lineage>
        <taxon>Eukaryota</taxon>
        <taxon>Fungi</taxon>
        <taxon>Dikarya</taxon>
        <taxon>Ascomycota</taxon>
        <taxon>Pezizomycotina</taxon>
        <taxon>Eurotiomycetes</taxon>
        <taxon>Eurotiomycetidae</taxon>
        <taxon>Eurotiales</taxon>
        <taxon>Aspergillaceae</taxon>
        <taxon>Aspergillus</taxon>
        <taxon>Aspergillus subgen. Circumdati</taxon>
    </lineage>
</organism>
<protein>
    <recommendedName>
        <fullName evidence="9">Small ribosomal subunit protein uS4m</fullName>
    </recommendedName>
</protein>
<keyword evidence="3 10" id="KW-0699">rRNA-binding</keyword>
<feature type="compositionally biased region" description="Basic and acidic residues" evidence="11">
    <location>
        <begin position="173"/>
        <end position="194"/>
    </location>
</feature>
<feature type="compositionally biased region" description="Acidic residues" evidence="11">
    <location>
        <begin position="195"/>
        <end position="206"/>
    </location>
</feature>
<evidence type="ECO:0000256" key="4">
    <source>
        <dbReference type="ARBA" id="ARBA00022884"/>
    </source>
</evidence>
<dbReference type="KEGG" id="ang:An07g09550"/>
<dbReference type="InterPro" id="IPR022801">
    <property type="entry name" value="Ribosomal_uS4"/>
</dbReference>
<evidence type="ECO:0000259" key="12">
    <source>
        <dbReference type="SMART" id="SM00363"/>
    </source>
</evidence>
<feature type="region of interest" description="Disordered" evidence="11">
    <location>
        <begin position="173"/>
        <end position="218"/>
    </location>
</feature>
<evidence type="ECO:0000256" key="10">
    <source>
        <dbReference type="PROSITE-ProRule" id="PRU00182"/>
    </source>
</evidence>
<dbReference type="FunFam" id="3.10.290.10:FF:000025">
    <property type="entry name" value="30S ribosomal subunit S4"/>
    <property type="match status" value="1"/>
</dbReference>
<evidence type="ECO:0000256" key="6">
    <source>
        <dbReference type="ARBA" id="ARBA00023128"/>
    </source>
</evidence>
<dbReference type="InterPro" id="IPR036986">
    <property type="entry name" value="S4_RNA-bd_sf"/>
</dbReference>
<comment type="subcellular location">
    <subcellularLocation>
        <location evidence="1">Mitochondrion</location>
    </subcellularLocation>
</comment>
<dbReference type="SMART" id="SM00363">
    <property type="entry name" value="S4"/>
    <property type="match status" value="1"/>
</dbReference>
<dbReference type="GeneID" id="4982223"/>
<evidence type="ECO:0000256" key="3">
    <source>
        <dbReference type="ARBA" id="ARBA00022730"/>
    </source>
</evidence>
<keyword evidence="7" id="KW-0687">Ribonucleoprotein</keyword>
<feature type="region of interest" description="Disordered" evidence="11">
    <location>
        <begin position="285"/>
        <end position="325"/>
    </location>
</feature>
<keyword evidence="5 13" id="KW-0689">Ribosomal protein</keyword>
<reference evidence="13" key="2">
    <citation type="submission" date="2025-08" db="UniProtKB">
        <authorList>
            <consortium name="RefSeq"/>
        </authorList>
    </citation>
    <scope>IDENTIFICATION</scope>
</reference>
<dbReference type="Gene3D" id="3.10.290.10">
    <property type="entry name" value="RNA-binding S4 domain"/>
    <property type="match status" value="1"/>
</dbReference>
<gene>
    <name evidence="13" type="ORF">An07g09550</name>
</gene>
<dbReference type="GO" id="GO:0019843">
    <property type="term" value="F:rRNA binding"/>
    <property type="evidence" value="ECO:0007669"/>
    <property type="project" value="UniProtKB-KW"/>
</dbReference>
<dbReference type="PROSITE" id="PS00632">
    <property type="entry name" value="RIBOSOMAL_S4"/>
    <property type="match status" value="1"/>
</dbReference>
<reference evidence="13" key="1">
    <citation type="submission" date="2025-02" db="EMBL/GenBank/DDBJ databases">
        <authorList>
            <consortium name="NCBI Genome Project"/>
        </authorList>
    </citation>
    <scope>NUCLEOTIDE SEQUENCE</scope>
</reference>
<dbReference type="RefSeq" id="XP_059601095.1">
    <property type="nucleotide sequence ID" value="XM_059748712.1"/>
</dbReference>
<keyword evidence="6" id="KW-0496">Mitochondrion</keyword>
<name>A0AAJ8BRS6_ASPNG</name>
<evidence type="ECO:0000256" key="11">
    <source>
        <dbReference type="SAM" id="MobiDB-lite"/>
    </source>
</evidence>
<dbReference type="PANTHER" id="PTHR11831:SF4">
    <property type="entry name" value="SMALL RIBOSOMAL SUBUNIT PROTEIN US4M"/>
    <property type="match status" value="1"/>
</dbReference>
<comment type="similarity">
    <text evidence="2">Belongs to the universal ribosomal protein uS4 family.</text>
</comment>
<dbReference type="AlphaFoldDB" id="A0AAJ8BRS6"/>
<accession>A0AAJ8BRS6</accession>
<dbReference type="GO" id="GO:1990904">
    <property type="term" value="C:ribonucleoprotein complex"/>
    <property type="evidence" value="ECO:0007669"/>
    <property type="project" value="UniProtKB-KW"/>
</dbReference>
<evidence type="ECO:0000256" key="8">
    <source>
        <dbReference type="ARBA" id="ARBA00037226"/>
    </source>
</evidence>
<dbReference type="CDD" id="cd00165">
    <property type="entry name" value="S4"/>
    <property type="match status" value="1"/>
</dbReference>
<dbReference type="GO" id="GO:0005739">
    <property type="term" value="C:mitochondrion"/>
    <property type="evidence" value="ECO:0007669"/>
    <property type="project" value="UniProtKB-SubCell"/>
</dbReference>